<dbReference type="GO" id="GO:0071230">
    <property type="term" value="P:cellular response to amino acid stimulus"/>
    <property type="evidence" value="ECO:0007669"/>
    <property type="project" value="InterPro"/>
</dbReference>
<accession>A0A814YAS3</accession>
<dbReference type="InterPro" id="IPR034601">
    <property type="entry name" value="LAMTOR4"/>
</dbReference>
<protein>
    <recommendedName>
        <fullName evidence="4">Late endosomal/lysosomal adaptor and MAPK and MTOR activator 4</fullName>
    </recommendedName>
</protein>
<dbReference type="Proteomes" id="UP000663832">
    <property type="component" value="Unassembled WGS sequence"/>
</dbReference>
<evidence type="ECO:0000256" key="2">
    <source>
        <dbReference type="ARBA" id="ARBA00010627"/>
    </source>
</evidence>
<dbReference type="PANTHER" id="PTHR33967:SF1">
    <property type="entry name" value="RAGULATOR COMPLEX PROTEIN LAMTOR4"/>
    <property type="match status" value="1"/>
</dbReference>
<dbReference type="PANTHER" id="PTHR33967">
    <property type="entry name" value="RAGULATOR COMPLEX PROTEIN LAMTOR4"/>
    <property type="match status" value="1"/>
</dbReference>
<evidence type="ECO:0000313" key="5">
    <source>
        <dbReference type="EMBL" id="CAF1226743.1"/>
    </source>
</evidence>
<gene>
    <name evidence="5" type="ORF">BJG266_LOCUS28285</name>
    <name evidence="6" type="ORF">QVE165_LOCUS44504</name>
</gene>
<dbReference type="GO" id="GO:0005764">
    <property type="term" value="C:lysosome"/>
    <property type="evidence" value="ECO:0007669"/>
    <property type="project" value="UniProtKB-SubCell"/>
</dbReference>
<evidence type="ECO:0000313" key="7">
    <source>
        <dbReference type="Proteomes" id="UP000663832"/>
    </source>
</evidence>
<name>A0A814YAS3_9BILA</name>
<dbReference type="EMBL" id="CAJNOI010000286">
    <property type="protein sequence ID" value="CAF1226743.1"/>
    <property type="molecule type" value="Genomic_DNA"/>
</dbReference>
<dbReference type="GO" id="GO:0032008">
    <property type="term" value="P:positive regulation of TOR signaling"/>
    <property type="evidence" value="ECO:0007669"/>
    <property type="project" value="InterPro"/>
</dbReference>
<dbReference type="GO" id="GO:0071986">
    <property type="term" value="C:Ragulator complex"/>
    <property type="evidence" value="ECO:0007669"/>
    <property type="project" value="InterPro"/>
</dbReference>
<dbReference type="Proteomes" id="UP000663877">
    <property type="component" value="Unassembled WGS sequence"/>
</dbReference>
<evidence type="ECO:0000256" key="4">
    <source>
        <dbReference type="ARBA" id="ARBA00032690"/>
    </source>
</evidence>
<sequence>MSTSINKVFDNVPDCVGYLIMNEDGSVEHSHGDLQNNEQAANQLYKIVLCAAKISVHPKMQLPFKRFTISDDQYVYCIACANRRIYVAKRRQESSALA</sequence>
<evidence type="ECO:0000313" key="6">
    <source>
        <dbReference type="EMBL" id="CAF1516817.1"/>
    </source>
</evidence>
<evidence type="ECO:0000256" key="3">
    <source>
        <dbReference type="ARBA" id="ARBA00023228"/>
    </source>
</evidence>
<proteinExistence type="inferred from homology"/>
<dbReference type="AlphaFoldDB" id="A0A814YAS3"/>
<evidence type="ECO:0000313" key="8">
    <source>
        <dbReference type="Proteomes" id="UP000663877"/>
    </source>
</evidence>
<dbReference type="OrthoDB" id="275011at2759"/>
<comment type="caution">
    <text evidence="5">The sequence shown here is derived from an EMBL/GenBank/DDBJ whole genome shotgun (WGS) entry which is preliminary data.</text>
</comment>
<comment type="subcellular location">
    <subcellularLocation>
        <location evidence="1">Lysosome</location>
    </subcellularLocation>
</comment>
<keyword evidence="3" id="KW-0458">Lysosome</keyword>
<keyword evidence="7" id="KW-1185">Reference proteome</keyword>
<comment type="similarity">
    <text evidence="2">Belongs to the LAMTOR4 family.</text>
</comment>
<organism evidence="5 8">
    <name type="scientific">Adineta steineri</name>
    <dbReference type="NCBI Taxonomy" id="433720"/>
    <lineage>
        <taxon>Eukaryota</taxon>
        <taxon>Metazoa</taxon>
        <taxon>Spiralia</taxon>
        <taxon>Gnathifera</taxon>
        <taxon>Rotifera</taxon>
        <taxon>Eurotatoria</taxon>
        <taxon>Bdelloidea</taxon>
        <taxon>Adinetida</taxon>
        <taxon>Adinetidae</taxon>
        <taxon>Adineta</taxon>
    </lineage>
</organism>
<dbReference type="EMBL" id="CAJNOM010000599">
    <property type="protein sequence ID" value="CAF1516817.1"/>
    <property type="molecule type" value="Genomic_DNA"/>
</dbReference>
<evidence type="ECO:0000256" key="1">
    <source>
        <dbReference type="ARBA" id="ARBA00004371"/>
    </source>
</evidence>
<dbReference type="GO" id="GO:0005085">
    <property type="term" value="F:guanyl-nucleotide exchange factor activity"/>
    <property type="evidence" value="ECO:0007669"/>
    <property type="project" value="TreeGrafter"/>
</dbReference>
<dbReference type="SUPFAM" id="SSF103196">
    <property type="entry name" value="Roadblock/LC7 domain"/>
    <property type="match status" value="1"/>
</dbReference>
<reference evidence="5" key="1">
    <citation type="submission" date="2021-02" db="EMBL/GenBank/DDBJ databases">
        <authorList>
            <person name="Nowell W R."/>
        </authorList>
    </citation>
    <scope>NUCLEOTIDE SEQUENCE</scope>
</reference>